<name>A0ABW6MNH6_9ACTN</name>
<dbReference type="Gene3D" id="3.40.50.150">
    <property type="entry name" value="Vaccinia Virus protein VP39"/>
    <property type="match status" value="1"/>
</dbReference>
<dbReference type="Pfam" id="PF08241">
    <property type="entry name" value="Methyltransf_11"/>
    <property type="match status" value="1"/>
</dbReference>
<reference evidence="2 3" key="1">
    <citation type="submission" date="2024-10" db="EMBL/GenBank/DDBJ databases">
        <title>The Natural Products Discovery Center: Release of the First 8490 Sequenced Strains for Exploring Actinobacteria Biosynthetic Diversity.</title>
        <authorList>
            <person name="Kalkreuter E."/>
            <person name="Kautsar S.A."/>
            <person name="Yang D."/>
            <person name="Bader C.D."/>
            <person name="Teijaro C.N."/>
            <person name="Fluegel L."/>
            <person name="Davis C.M."/>
            <person name="Simpson J.R."/>
            <person name="Lauterbach L."/>
            <person name="Steele A.D."/>
            <person name="Gui C."/>
            <person name="Meng S."/>
            <person name="Li G."/>
            <person name="Viehrig K."/>
            <person name="Ye F."/>
            <person name="Su P."/>
            <person name="Kiefer A.F."/>
            <person name="Nichols A."/>
            <person name="Cepeda A.J."/>
            <person name="Yan W."/>
            <person name="Fan B."/>
            <person name="Jiang Y."/>
            <person name="Adhikari A."/>
            <person name="Zheng C.-J."/>
            <person name="Schuster L."/>
            <person name="Cowan T.M."/>
            <person name="Smanski M.J."/>
            <person name="Chevrette M.G."/>
            <person name="De Carvalho L.P.S."/>
            <person name="Shen B."/>
        </authorList>
    </citation>
    <scope>NUCLEOTIDE SEQUENCE [LARGE SCALE GENOMIC DNA]</scope>
    <source>
        <strain evidence="2 3">NPDC006488</strain>
    </source>
</reference>
<dbReference type="PANTHER" id="PTHR43591">
    <property type="entry name" value="METHYLTRANSFERASE"/>
    <property type="match status" value="1"/>
</dbReference>
<dbReference type="CDD" id="cd02440">
    <property type="entry name" value="AdoMet_MTases"/>
    <property type="match status" value="1"/>
</dbReference>
<feature type="domain" description="Methyltransferase type 11" evidence="1">
    <location>
        <begin position="47"/>
        <end position="138"/>
    </location>
</feature>
<evidence type="ECO:0000259" key="1">
    <source>
        <dbReference type="Pfam" id="PF08241"/>
    </source>
</evidence>
<dbReference type="RefSeq" id="WP_388115689.1">
    <property type="nucleotide sequence ID" value="NZ_JBIAHM010000040.1"/>
</dbReference>
<dbReference type="EC" id="2.1.1.-" evidence="2"/>
<organism evidence="2 3">
    <name type="scientific">Streptomyces hokutonensis</name>
    <dbReference type="NCBI Taxonomy" id="1306990"/>
    <lineage>
        <taxon>Bacteria</taxon>
        <taxon>Bacillati</taxon>
        <taxon>Actinomycetota</taxon>
        <taxon>Actinomycetes</taxon>
        <taxon>Kitasatosporales</taxon>
        <taxon>Streptomycetaceae</taxon>
        <taxon>Streptomyces</taxon>
    </lineage>
</organism>
<dbReference type="SUPFAM" id="SSF53335">
    <property type="entry name" value="S-adenosyl-L-methionine-dependent methyltransferases"/>
    <property type="match status" value="1"/>
</dbReference>
<dbReference type="InterPro" id="IPR029063">
    <property type="entry name" value="SAM-dependent_MTases_sf"/>
</dbReference>
<keyword evidence="2" id="KW-0489">Methyltransferase</keyword>
<protein>
    <submittedName>
        <fullName evidence="2">Class I SAM-dependent methyltransferase</fullName>
        <ecNumber evidence="2">2.1.1.-</ecNumber>
    </submittedName>
</protein>
<keyword evidence="2" id="KW-0808">Transferase</keyword>
<dbReference type="GO" id="GO:0032259">
    <property type="term" value="P:methylation"/>
    <property type="evidence" value="ECO:0007669"/>
    <property type="project" value="UniProtKB-KW"/>
</dbReference>
<dbReference type="Proteomes" id="UP001601303">
    <property type="component" value="Unassembled WGS sequence"/>
</dbReference>
<dbReference type="EMBL" id="JBIAHM010000040">
    <property type="protein sequence ID" value="MFE9606862.1"/>
    <property type="molecule type" value="Genomic_DNA"/>
</dbReference>
<keyword evidence="3" id="KW-1185">Reference proteome</keyword>
<dbReference type="GO" id="GO:0008168">
    <property type="term" value="F:methyltransferase activity"/>
    <property type="evidence" value="ECO:0007669"/>
    <property type="project" value="UniProtKB-KW"/>
</dbReference>
<proteinExistence type="predicted"/>
<sequence length="268" mass="28124">MTAFDECERKIWAGRADAYARSFARLCAYPVSLMLGMSGIRAGMALLDAGTGTGTIAAAACEQGAKVTAVDAEPGMVELAAQAAPGAHVQVAALPELPFADGEFNVAVGNFVLNHVGQPRKALSELRRVTRPGGRIVLTVWASPSGAGQALFGRALQAAGVTRPAHLPTLDTADDFPRNEKGFGDLLRHAGLTDVSCERLDWNHRATPEEWWSGPAAGVASIGQIVVSQKPETIAAIKQHYDVLSAEFADTDGVLILPHTALVAHGRA</sequence>
<evidence type="ECO:0000313" key="2">
    <source>
        <dbReference type="EMBL" id="MFE9606862.1"/>
    </source>
</evidence>
<dbReference type="InterPro" id="IPR013216">
    <property type="entry name" value="Methyltransf_11"/>
</dbReference>
<comment type="caution">
    <text evidence="2">The sequence shown here is derived from an EMBL/GenBank/DDBJ whole genome shotgun (WGS) entry which is preliminary data.</text>
</comment>
<gene>
    <name evidence="2" type="ORF">ACFYNQ_51060</name>
</gene>
<evidence type="ECO:0000313" key="3">
    <source>
        <dbReference type="Proteomes" id="UP001601303"/>
    </source>
</evidence>
<accession>A0ABW6MNH6</accession>